<dbReference type="Proteomes" id="UP000515514">
    <property type="component" value="Chromosome"/>
</dbReference>
<dbReference type="InterPro" id="IPR021255">
    <property type="entry name" value="DUF2807"/>
</dbReference>
<organism evidence="2 3">
    <name type="scientific">Constantimarinum furrinae</name>
    <dbReference type="NCBI Taxonomy" id="2562285"/>
    <lineage>
        <taxon>Bacteria</taxon>
        <taxon>Pseudomonadati</taxon>
        <taxon>Bacteroidota</taxon>
        <taxon>Flavobacteriia</taxon>
        <taxon>Flavobacteriales</taxon>
        <taxon>Flavobacteriaceae</taxon>
        <taxon>Altibacter/Constantimarinum group</taxon>
        <taxon>Constantimarinum</taxon>
    </lineage>
</organism>
<name>A0A7G8PRK4_9FLAO</name>
<feature type="domain" description="Putative auto-transporter adhesin head GIN" evidence="1">
    <location>
        <begin position="28"/>
        <end position="221"/>
    </location>
</feature>
<dbReference type="Gene3D" id="2.160.20.120">
    <property type="match status" value="1"/>
</dbReference>
<proteinExistence type="predicted"/>
<dbReference type="Pfam" id="PF10988">
    <property type="entry name" value="DUF2807"/>
    <property type="match status" value="1"/>
</dbReference>
<dbReference type="AlphaFoldDB" id="A0A7G8PRK4"/>
<evidence type="ECO:0000313" key="3">
    <source>
        <dbReference type="Proteomes" id="UP000515514"/>
    </source>
</evidence>
<protein>
    <recommendedName>
        <fullName evidence="1">Putative auto-transporter adhesin head GIN domain-containing protein</fullName>
    </recommendedName>
</protein>
<gene>
    <name evidence="2" type="ORF">ALE3EI_0383</name>
</gene>
<dbReference type="KEGG" id="alti:ALE3EI_0383"/>
<reference evidence="2 3" key="1">
    <citation type="submission" date="2020-04" db="EMBL/GenBank/DDBJ databases">
        <title>Genome sequence of Altibacter aquimarinus strain ALE3EI.</title>
        <authorList>
            <person name="Oh H.-M."/>
            <person name="Jang D."/>
        </authorList>
    </citation>
    <scope>NUCLEOTIDE SEQUENCE [LARGE SCALE GENOMIC DNA]</scope>
    <source>
        <strain evidence="2 3">ALE3EI</strain>
    </source>
</reference>
<sequence>MGCDSEYAWDCVQSSGDIVQEDYTVEIFKTVQVWERVQLFISKGNHQSVRVVTGSNLLPEVQVVVEDSILKVSDRNSCNHVRDYGITKVYVTTPRNIFEIRNSSGLPVIGEGTLQFEELTLNSTDPQNLDVYHFDGDFRMDLNVGRLKIKANGLSKFYLTGRVGFGNFQLTDGDARIEAPELLIENLFVFHRSTNKMIVYPRDKIAGKILSVGNIIAKNRPPIVEVEELWTGKLIFE</sequence>
<keyword evidence="3" id="KW-1185">Reference proteome</keyword>
<evidence type="ECO:0000313" key="2">
    <source>
        <dbReference type="EMBL" id="QNJ96970.1"/>
    </source>
</evidence>
<evidence type="ECO:0000259" key="1">
    <source>
        <dbReference type="Pfam" id="PF10988"/>
    </source>
</evidence>
<dbReference type="EMBL" id="CP052909">
    <property type="protein sequence ID" value="QNJ96970.1"/>
    <property type="molecule type" value="Genomic_DNA"/>
</dbReference>
<accession>A0A7G8PRK4</accession>